<feature type="non-terminal residue" evidence="2">
    <location>
        <position position="41"/>
    </location>
</feature>
<feature type="non-terminal residue" evidence="2">
    <location>
        <position position="1"/>
    </location>
</feature>
<name>A0A6J4TBX7_9SPHN</name>
<protein>
    <submittedName>
        <fullName evidence="2">LSU ribosomal protein L36p @ LSU ribosomal protein L36p, zinc-independent</fullName>
    </submittedName>
</protein>
<dbReference type="AlphaFoldDB" id="A0A6J4TBX7"/>
<keyword evidence="2" id="KW-0689">Ribosomal protein</keyword>
<feature type="region of interest" description="Disordered" evidence="1">
    <location>
        <begin position="1"/>
        <end position="41"/>
    </location>
</feature>
<organism evidence="2">
    <name type="scientific">uncultured Sphingomonadaceae bacterium</name>
    <dbReference type="NCBI Taxonomy" id="169976"/>
    <lineage>
        <taxon>Bacteria</taxon>
        <taxon>Pseudomonadati</taxon>
        <taxon>Pseudomonadota</taxon>
        <taxon>Alphaproteobacteria</taxon>
        <taxon>Sphingomonadales</taxon>
        <taxon>Sphingomonadaceae</taxon>
        <taxon>environmental samples</taxon>
    </lineage>
</organism>
<proteinExistence type="predicted"/>
<accession>A0A6J4TBX7</accession>
<evidence type="ECO:0000256" key="1">
    <source>
        <dbReference type="SAM" id="MobiDB-lite"/>
    </source>
</evidence>
<sequence length="41" mass="4518">EDPQFVEVPEVAPPRLPRDPPPGPDLRHQQDQPPLQGTPGL</sequence>
<reference evidence="2" key="1">
    <citation type="submission" date="2020-02" db="EMBL/GenBank/DDBJ databases">
        <authorList>
            <person name="Meier V. D."/>
        </authorList>
    </citation>
    <scope>NUCLEOTIDE SEQUENCE</scope>
    <source>
        <strain evidence="2">AVDCRST_MAG91</strain>
    </source>
</reference>
<evidence type="ECO:0000313" key="2">
    <source>
        <dbReference type="EMBL" id="CAA9518532.1"/>
    </source>
</evidence>
<gene>
    <name evidence="2" type="ORF">AVDCRST_MAG91-2061</name>
</gene>
<dbReference type="GO" id="GO:0005840">
    <property type="term" value="C:ribosome"/>
    <property type="evidence" value="ECO:0007669"/>
    <property type="project" value="UniProtKB-KW"/>
</dbReference>
<keyword evidence="2" id="KW-0687">Ribonucleoprotein</keyword>
<dbReference type="EMBL" id="CADCVX010000380">
    <property type="protein sequence ID" value="CAA9518532.1"/>
    <property type="molecule type" value="Genomic_DNA"/>
</dbReference>
<feature type="compositionally biased region" description="Pro residues" evidence="1">
    <location>
        <begin position="11"/>
        <end position="24"/>
    </location>
</feature>